<evidence type="ECO:0000313" key="4">
    <source>
        <dbReference type="EMBL" id="EFL49669.1"/>
    </source>
</evidence>
<sequence length="143" mass="15131">MTHILVLTSSSRKKGNSNLLAAEVVAGARKTGHEVTVLDLARMTIHGYRDCGACEGPSSAGCAIKDDMATVYPALLAADGVILVSPISWCNLSGQMKQCLDRWKGITPDREHNPLRGKKIGAVFSYGDTDVLTSGCANAIKSL</sequence>
<evidence type="ECO:0000259" key="3">
    <source>
        <dbReference type="Pfam" id="PF03358"/>
    </source>
</evidence>
<dbReference type="InterPro" id="IPR029039">
    <property type="entry name" value="Flavoprotein-like_sf"/>
</dbReference>
<comment type="caution">
    <text evidence="4">The sequence shown here is derived from an EMBL/GenBank/DDBJ whole genome shotgun (WGS) entry which is preliminary data.</text>
</comment>
<dbReference type="AlphaFoldDB" id="E1K142"/>
<evidence type="ECO:0000256" key="2">
    <source>
        <dbReference type="ARBA" id="ARBA00022643"/>
    </source>
</evidence>
<organism evidence="4 5">
    <name type="scientific">Solidesulfovibrio fructosivorans JJ]</name>
    <dbReference type="NCBI Taxonomy" id="596151"/>
    <lineage>
        <taxon>Bacteria</taxon>
        <taxon>Pseudomonadati</taxon>
        <taxon>Thermodesulfobacteriota</taxon>
        <taxon>Desulfovibrionia</taxon>
        <taxon>Desulfovibrionales</taxon>
        <taxon>Desulfovibrionaceae</taxon>
        <taxon>Solidesulfovibrio</taxon>
    </lineage>
</organism>
<keyword evidence="5" id="KW-1185">Reference proteome</keyword>
<evidence type="ECO:0000256" key="1">
    <source>
        <dbReference type="ARBA" id="ARBA00022630"/>
    </source>
</evidence>
<dbReference type="PANTHER" id="PTHR43278">
    <property type="entry name" value="NAD(P)H-DEPENDENT FMN-CONTAINING OXIDOREDUCTASE YWQN-RELATED"/>
    <property type="match status" value="1"/>
</dbReference>
<feature type="domain" description="NADPH-dependent FMN reductase-like" evidence="3">
    <location>
        <begin position="3"/>
        <end position="127"/>
    </location>
</feature>
<dbReference type="EMBL" id="AECZ01000036">
    <property type="protein sequence ID" value="EFL49669.1"/>
    <property type="molecule type" value="Genomic_DNA"/>
</dbReference>
<keyword evidence="1" id="KW-0285">Flavoprotein</keyword>
<dbReference type="RefSeq" id="WP_005996233.1">
    <property type="nucleotide sequence ID" value="NZ_AECZ01000036.1"/>
</dbReference>
<reference evidence="4 5" key="1">
    <citation type="submission" date="2010-08" db="EMBL/GenBank/DDBJ databases">
        <title>The draft genome of Desulfovibrio fructosovorans JJ.</title>
        <authorList>
            <consortium name="US DOE Joint Genome Institute (JGI-PGF)"/>
            <person name="Lucas S."/>
            <person name="Copeland A."/>
            <person name="Lapidus A."/>
            <person name="Cheng J.-F."/>
            <person name="Bruce D."/>
            <person name="Goodwin L."/>
            <person name="Pitluck S."/>
            <person name="Land M.L."/>
            <person name="Hauser L."/>
            <person name="Chang Y.-J."/>
            <person name="Jeffries C."/>
            <person name="Wall J.D."/>
            <person name="Stahl D.A."/>
            <person name="Arkin A.P."/>
            <person name="Dehal P."/>
            <person name="Stolyar S.M."/>
            <person name="Hazen T.C."/>
            <person name="Woyke T.J."/>
        </authorList>
    </citation>
    <scope>NUCLEOTIDE SEQUENCE [LARGE SCALE GENOMIC DNA]</scope>
    <source>
        <strain evidence="4 5">JJ</strain>
    </source>
</reference>
<dbReference type="SUPFAM" id="SSF52218">
    <property type="entry name" value="Flavoproteins"/>
    <property type="match status" value="1"/>
</dbReference>
<accession>E1K142</accession>
<dbReference type="STRING" id="596151.DesfrDRAFT_3592"/>
<gene>
    <name evidence="4" type="ORF">DesfrDRAFT_3592</name>
</gene>
<dbReference type="InterPro" id="IPR005025">
    <property type="entry name" value="FMN_Rdtase-like_dom"/>
</dbReference>
<dbReference type="Pfam" id="PF03358">
    <property type="entry name" value="FMN_red"/>
    <property type="match status" value="1"/>
</dbReference>
<evidence type="ECO:0000313" key="5">
    <source>
        <dbReference type="Proteomes" id="UP000006250"/>
    </source>
</evidence>
<protein>
    <submittedName>
        <fullName evidence="4">NADPH-dependent FMN reductase</fullName>
    </submittedName>
</protein>
<name>E1K142_SOLFR</name>
<dbReference type="Gene3D" id="3.40.50.360">
    <property type="match status" value="1"/>
</dbReference>
<dbReference type="PANTHER" id="PTHR43278:SF4">
    <property type="entry name" value="NAD(P)H-DEPENDENT FMN-CONTAINING OXIDOREDUCTASE YWQN-RELATED"/>
    <property type="match status" value="1"/>
</dbReference>
<proteinExistence type="predicted"/>
<keyword evidence="2" id="KW-0288">FMN</keyword>
<dbReference type="InterPro" id="IPR051796">
    <property type="entry name" value="ISF_SsuE-like"/>
</dbReference>
<dbReference type="Proteomes" id="UP000006250">
    <property type="component" value="Unassembled WGS sequence"/>
</dbReference>
<dbReference type="eggNOG" id="COG0655">
    <property type="taxonomic scope" value="Bacteria"/>
</dbReference>
<dbReference type="OrthoDB" id="6398207at2"/>
<dbReference type="GO" id="GO:0016491">
    <property type="term" value="F:oxidoreductase activity"/>
    <property type="evidence" value="ECO:0007669"/>
    <property type="project" value="InterPro"/>
</dbReference>